<dbReference type="SUPFAM" id="SSF144091">
    <property type="entry name" value="Rhomboid-like"/>
    <property type="match status" value="1"/>
</dbReference>
<evidence type="ECO:0000259" key="6">
    <source>
        <dbReference type="Pfam" id="PF01694"/>
    </source>
</evidence>
<feature type="transmembrane region" description="Helical" evidence="5">
    <location>
        <begin position="126"/>
        <end position="146"/>
    </location>
</feature>
<evidence type="ECO:0000256" key="3">
    <source>
        <dbReference type="ARBA" id="ARBA00022989"/>
    </source>
</evidence>
<dbReference type="GO" id="GO:0008233">
    <property type="term" value="F:peptidase activity"/>
    <property type="evidence" value="ECO:0007669"/>
    <property type="project" value="UniProtKB-KW"/>
</dbReference>
<comment type="subcellular location">
    <subcellularLocation>
        <location evidence="1">Membrane</location>
        <topology evidence="1">Multi-pass membrane protein</topology>
    </subcellularLocation>
</comment>
<dbReference type="EMBL" id="JANFZH010000008">
    <property type="protein sequence ID" value="MCQ4839273.1"/>
    <property type="molecule type" value="Genomic_DNA"/>
</dbReference>
<dbReference type="InterPro" id="IPR022764">
    <property type="entry name" value="Peptidase_S54_rhomboid_dom"/>
</dbReference>
<feature type="transmembrane region" description="Helical" evidence="5">
    <location>
        <begin position="153"/>
        <end position="169"/>
    </location>
</feature>
<feature type="transmembrane region" description="Helical" evidence="5">
    <location>
        <begin position="100"/>
        <end position="120"/>
    </location>
</feature>
<keyword evidence="3 5" id="KW-1133">Transmembrane helix</keyword>
<evidence type="ECO:0000256" key="4">
    <source>
        <dbReference type="ARBA" id="ARBA00023136"/>
    </source>
</evidence>
<reference evidence="7 8" key="1">
    <citation type="submission" date="2022-06" db="EMBL/GenBank/DDBJ databases">
        <title>Isolation of gut microbiota from human fecal samples.</title>
        <authorList>
            <person name="Pamer E.G."/>
            <person name="Barat B."/>
            <person name="Waligurski E."/>
            <person name="Medina S."/>
            <person name="Paddock L."/>
            <person name="Mostad J."/>
        </authorList>
    </citation>
    <scope>NUCLEOTIDE SEQUENCE [LARGE SCALE GENOMIC DNA]</scope>
    <source>
        <strain evidence="7 8">DFI.9.73</strain>
    </source>
</reference>
<protein>
    <submittedName>
        <fullName evidence="7">Rhomboid family intramembrane serine protease</fullName>
    </submittedName>
</protein>
<feature type="transmembrane region" description="Helical" evidence="5">
    <location>
        <begin position="21"/>
        <end position="47"/>
    </location>
</feature>
<proteinExistence type="predicted"/>
<keyword evidence="4 5" id="KW-0472">Membrane</keyword>
<feature type="transmembrane region" description="Helical" evidence="5">
    <location>
        <begin position="175"/>
        <end position="193"/>
    </location>
</feature>
<name>A0ABT1RX65_9FIRM</name>
<accession>A0ABT1RX65</accession>
<feature type="domain" description="Peptidase S54 rhomboid" evidence="6">
    <location>
        <begin position="55"/>
        <end position="165"/>
    </location>
</feature>
<keyword evidence="7" id="KW-0378">Hydrolase</keyword>
<dbReference type="Gene3D" id="1.20.1540.10">
    <property type="entry name" value="Rhomboid-like"/>
    <property type="match status" value="1"/>
</dbReference>
<keyword evidence="8" id="KW-1185">Reference proteome</keyword>
<dbReference type="GO" id="GO:0006508">
    <property type="term" value="P:proteolysis"/>
    <property type="evidence" value="ECO:0007669"/>
    <property type="project" value="UniProtKB-KW"/>
</dbReference>
<feature type="transmembrane region" description="Helical" evidence="5">
    <location>
        <begin position="73"/>
        <end position="93"/>
    </location>
</feature>
<sequence>MNWIDSLERKFGRHSIPHLMYFITGVMLAVYVTDLVLGGQVSAALYFDRSLILRGEVWRLVTFLFLPPNSSPIWILFSLYFYCLIGNGLESAWGSFRFNIFYLVGVLGAVCSGLITGYAANGFLNMSLFLAFAAIYPDNQVLVFFFLPIKIKWLALLDALYFIFAFFAGGWPSKLAILFALLNIVLFFGGDLLRNAKQQAGFWKTRYNFRKNNRRY</sequence>
<dbReference type="GeneID" id="90531058"/>
<evidence type="ECO:0000256" key="1">
    <source>
        <dbReference type="ARBA" id="ARBA00004141"/>
    </source>
</evidence>
<organism evidence="7 8">
    <name type="scientific">Neglectibacter timonensis</name>
    <dbReference type="NCBI Taxonomy" id="1776382"/>
    <lineage>
        <taxon>Bacteria</taxon>
        <taxon>Bacillati</taxon>
        <taxon>Bacillota</taxon>
        <taxon>Clostridia</taxon>
        <taxon>Eubacteriales</taxon>
        <taxon>Oscillospiraceae</taxon>
        <taxon>Neglectibacter</taxon>
    </lineage>
</organism>
<dbReference type="Pfam" id="PF01694">
    <property type="entry name" value="Rhomboid"/>
    <property type="match status" value="1"/>
</dbReference>
<keyword evidence="7" id="KW-0645">Protease</keyword>
<evidence type="ECO:0000313" key="8">
    <source>
        <dbReference type="Proteomes" id="UP001524473"/>
    </source>
</evidence>
<dbReference type="Proteomes" id="UP001524473">
    <property type="component" value="Unassembled WGS sequence"/>
</dbReference>
<evidence type="ECO:0000313" key="7">
    <source>
        <dbReference type="EMBL" id="MCQ4839273.1"/>
    </source>
</evidence>
<keyword evidence="2 5" id="KW-0812">Transmembrane</keyword>
<evidence type="ECO:0000256" key="2">
    <source>
        <dbReference type="ARBA" id="ARBA00022692"/>
    </source>
</evidence>
<evidence type="ECO:0000256" key="5">
    <source>
        <dbReference type="SAM" id="Phobius"/>
    </source>
</evidence>
<gene>
    <name evidence="7" type="ORF">NE695_05010</name>
</gene>
<dbReference type="RefSeq" id="WP_066860103.1">
    <property type="nucleotide sequence ID" value="NZ_CABKVV010000009.1"/>
</dbReference>
<dbReference type="InterPro" id="IPR035952">
    <property type="entry name" value="Rhomboid-like_sf"/>
</dbReference>
<comment type="caution">
    <text evidence="7">The sequence shown here is derived from an EMBL/GenBank/DDBJ whole genome shotgun (WGS) entry which is preliminary data.</text>
</comment>